<dbReference type="SUPFAM" id="SSF57567">
    <property type="entry name" value="Serine protease inhibitors"/>
    <property type="match status" value="3"/>
</dbReference>
<dbReference type="SMART" id="SM00832">
    <property type="entry name" value="C8"/>
    <property type="match status" value="2"/>
</dbReference>
<dbReference type="InterPro" id="IPR001846">
    <property type="entry name" value="VWF_type-D"/>
</dbReference>
<dbReference type="Proteomes" id="UP001652642">
    <property type="component" value="Chromosome 9"/>
</dbReference>
<dbReference type="PROSITE" id="PS51233">
    <property type="entry name" value="VWFD"/>
    <property type="match status" value="3"/>
</dbReference>
<dbReference type="Pfam" id="PF00094">
    <property type="entry name" value="VWD"/>
    <property type="match status" value="3"/>
</dbReference>
<name>A0ABM5ESU4_9SAUR</name>
<dbReference type="InterPro" id="IPR036084">
    <property type="entry name" value="Ser_inhib-like_sf"/>
</dbReference>
<evidence type="ECO:0000256" key="4">
    <source>
        <dbReference type="ARBA" id="ARBA00023157"/>
    </source>
</evidence>
<dbReference type="Gene3D" id="2.10.25.10">
    <property type="entry name" value="Laminin"/>
    <property type="match status" value="3"/>
</dbReference>
<accession>A0ABM5ESU4</accession>
<dbReference type="GeneID" id="110091490"/>
<feature type="domain" description="VWFD" evidence="7">
    <location>
        <begin position="565"/>
        <end position="743"/>
    </location>
</feature>
<dbReference type="PANTHER" id="PTHR46160:SF9">
    <property type="entry name" value="PROTEIN PRY2-RELATED"/>
    <property type="match status" value="1"/>
</dbReference>
<dbReference type="PANTHER" id="PTHR46160">
    <property type="entry name" value="ALPHA-TECTORIN-RELATED"/>
    <property type="match status" value="1"/>
</dbReference>
<feature type="domain" description="VWFD" evidence="7">
    <location>
        <begin position="952"/>
        <end position="1132"/>
    </location>
</feature>
<dbReference type="InterPro" id="IPR035234">
    <property type="entry name" value="IgGFc-bd_N"/>
</dbReference>
<organism evidence="8 9">
    <name type="scientific">Pogona vitticeps</name>
    <name type="common">central bearded dragon</name>
    <dbReference type="NCBI Taxonomy" id="103695"/>
    <lineage>
        <taxon>Eukaryota</taxon>
        <taxon>Metazoa</taxon>
        <taxon>Chordata</taxon>
        <taxon>Craniata</taxon>
        <taxon>Vertebrata</taxon>
        <taxon>Euteleostomi</taxon>
        <taxon>Lepidosauria</taxon>
        <taxon>Squamata</taxon>
        <taxon>Bifurcata</taxon>
        <taxon>Unidentata</taxon>
        <taxon>Episquamata</taxon>
        <taxon>Toxicofera</taxon>
        <taxon>Iguania</taxon>
        <taxon>Acrodonta</taxon>
        <taxon>Agamidae</taxon>
        <taxon>Amphibolurinae</taxon>
        <taxon>Pogona</taxon>
    </lineage>
</organism>
<dbReference type="RefSeq" id="XP_072836222.1">
    <property type="nucleotide sequence ID" value="XM_072980121.1"/>
</dbReference>
<comment type="subcellular location">
    <subcellularLocation>
        <location evidence="1">Membrane</location>
    </subcellularLocation>
</comment>
<keyword evidence="5" id="KW-0325">Glycoprotein</keyword>
<keyword evidence="3" id="KW-0472">Membrane</keyword>
<dbReference type="Pfam" id="PF12714">
    <property type="entry name" value="TILa"/>
    <property type="match status" value="2"/>
</dbReference>
<dbReference type="InterPro" id="IPR025615">
    <property type="entry name" value="TILa_dom"/>
</dbReference>
<evidence type="ECO:0000313" key="8">
    <source>
        <dbReference type="Proteomes" id="UP001652642"/>
    </source>
</evidence>
<reference evidence="9" key="1">
    <citation type="submission" date="2025-08" db="UniProtKB">
        <authorList>
            <consortium name="RefSeq"/>
        </authorList>
    </citation>
    <scope>IDENTIFICATION</scope>
</reference>
<evidence type="ECO:0000259" key="7">
    <source>
        <dbReference type="PROSITE" id="PS51233"/>
    </source>
</evidence>
<evidence type="ECO:0000313" key="9">
    <source>
        <dbReference type="RefSeq" id="XP_072836222.1"/>
    </source>
</evidence>
<feature type="signal peptide" evidence="6">
    <location>
        <begin position="1"/>
        <end position="33"/>
    </location>
</feature>
<evidence type="ECO:0000256" key="6">
    <source>
        <dbReference type="SAM" id="SignalP"/>
    </source>
</evidence>
<evidence type="ECO:0000256" key="1">
    <source>
        <dbReference type="ARBA" id="ARBA00004370"/>
    </source>
</evidence>
<evidence type="ECO:0000256" key="2">
    <source>
        <dbReference type="ARBA" id="ARBA00022729"/>
    </source>
</evidence>
<evidence type="ECO:0000256" key="3">
    <source>
        <dbReference type="ARBA" id="ARBA00023136"/>
    </source>
</evidence>
<dbReference type="CDD" id="cd19941">
    <property type="entry name" value="TIL"/>
    <property type="match status" value="3"/>
</dbReference>
<dbReference type="InterPro" id="IPR052749">
    <property type="entry name" value="Alpha-tectorin"/>
</dbReference>
<gene>
    <name evidence="9" type="primary">LOC110091490</name>
</gene>
<dbReference type="InterPro" id="IPR014853">
    <property type="entry name" value="VWF/SSPO/ZAN-like_Cys-rich_dom"/>
</dbReference>
<keyword evidence="8" id="KW-1185">Reference proteome</keyword>
<feature type="domain" description="VWFD" evidence="7">
    <location>
        <begin position="1340"/>
        <end position="1510"/>
    </location>
</feature>
<protein>
    <submittedName>
        <fullName evidence="9">IgGFc-binding protein-like isoform X1</fullName>
    </submittedName>
</protein>
<feature type="chain" id="PRO_5047002391" evidence="6">
    <location>
        <begin position="34"/>
        <end position="1510"/>
    </location>
</feature>
<keyword evidence="4" id="KW-1015">Disulfide bond</keyword>
<evidence type="ECO:0000256" key="5">
    <source>
        <dbReference type="ARBA" id="ARBA00023180"/>
    </source>
</evidence>
<dbReference type="Pfam" id="PF17517">
    <property type="entry name" value="IgGFc_binding"/>
    <property type="match status" value="1"/>
</dbReference>
<keyword evidence="2 6" id="KW-0732">Signal</keyword>
<dbReference type="InterPro" id="IPR002919">
    <property type="entry name" value="TIL_dom"/>
</dbReference>
<dbReference type="SMART" id="SM00216">
    <property type="entry name" value="VWD"/>
    <property type="match status" value="3"/>
</dbReference>
<sequence>MEEGDLLSSNAMAMRWMLFLLSGLALWAGPCLAGSPGKTFVTAFLYNFKQSLRNTNLEVLLTGYHPETTVTVIAKGVQFQRTVSLDQGQTLSIELPNSLEMSKSSIYDKTVLIQANKEISVYSRNHKDYTIGTTAVYPVQQLGTLYYVITPEGSMEDTFKEFAVIAYETPTRVTIHLKGIVTFEKKVYPSGSTIDINLEAFQVIQLQSHTDLSGTKVESDATVAVLSGHSCAQKYTHCDHVVDQLLPVASWGTTFIVPSLVFQRQPDIAYIAASQNTLITYQSQSAQNSRQMEAGEVIQLNIQPLQSLYISANHGIQVLFFFTGATRGSKLYDPFLINIPPIARYCRSYHFDAMSSFENYAVIVAKTSEAGEITLGKTAIRYVKWRPISGTEYSWAQYNLGRGNSANTIEHRSATFGLFLFGVSQHEGYGSVGLCSLDTTPDTTAVPLSCPENSHYESCGNACPATCSNRTAPSTCENTCATICQCNDGYVLRGDNCVLVESCNCQYNGIDYKPGEEFWGDEDCYTHCKCDPQQGKVTCKEEGCKANTKCVVVNGTRGCHSPKYFTCIGSGDPHYTTFDGRKYDFMGTCVYQMAGLCSQDPTLTPFLVSVENNHRGSKAVSFTKVVTLEVYNMTISLSQAHPQKIQVNGVFVDLPFSYENKLKVYVSGVHGFIKTDFDLRVSFDWYSYARVILPKAYANAICGLCGNANQDPSDDFTMQDGTQAKDEIQFAKSWTLKEVPGCSEGCTTNCPVCQEAEKNKYKGNQFCGILIKKDGPFRQCHGTLDPTSYFEDCVFDTCVYKGHHDTLCKAISAYVTACQTQGIQIGPWRSASFCSFLCPKNAHYELCGTACPATCHSPSDPKTCEAVCGEGCFCDSGFILSGGECVPLSDCGCVHQGRYYKKGEEFYPSASCEQICQCRDNGVVDCQQFSCGAHEVCGVQDGIQGCHPVGYGIATALGGFHYLSFDGLLFEFFGSCTYVLAKICDKDPPGMNFSVLVKNEKLDDGPLVQVKGVVVSIHGYTVVLERGMKWKAMVGGTSYTLPLSREDGKLWITQEGNNILVHSSFGIKVLYDTASFVRVSVPSKYQGQMCGLGGNFNGNKNDDFMLPNGEFAQNSEDFGAFWKVPVDGAVCSDGCSGRCPTCTEFQMAPYKAESSCGMILSKSGPFRRCHSLVHPDEYFKHCLYTMCMYNGEQESLCDSLQAYAVACQASGAYFESWRTTFSCPLSCPANSHYEFCTSFCDSCCTSLSAPVQCPKNCFEGCQCNDGYMFDGESCVPIDQCGCVYDGNYLKAGDSIFSNNCAKKCTCSNGSSLLTCEKASWQSVASCKLQNGAQDNELKEGQCKVTREAQLVSFDGASGNFLCGGVYDLAIVCDESAVSWFRVSVKIGTDSDDRLDVGEAAYIFFQDTFIAVKKDNKTWVNGRLVNVPYTKDAVTVNKDQDGLVVDLASQVQVHLHPKGEIAVKVKETLAEKLCAPCGNFNGDSSDDLKTPSGELEKTTVEILHAWKAKDF</sequence>
<proteinExistence type="predicted"/>
<dbReference type="Pfam" id="PF08742">
    <property type="entry name" value="C8"/>
    <property type="match status" value="2"/>
</dbReference>
<dbReference type="Pfam" id="PF01826">
    <property type="entry name" value="TIL"/>
    <property type="match status" value="3"/>
</dbReference>
<dbReference type="SUPFAM" id="SSF57603">
    <property type="entry name" value="FnI-like domain"/>
    <property type="match status" value="1"/>
</dbReference>